<evidence type="ECO:0000313" key="2">
    <source>
        <dbReference type="Proteomes" id="UP000324326"/>
    </source>
</evidence>
<evidence type="ECO:0000313" key="1">
    <source>
        <dbReference type="EMBL" id="KAA6446923.1"/>
    </source>
</evidence>
<dbReference type="Proteomes" id="UP000324326">
    <property type="component" value="Unassembled WGS sequence"/>
</dbReference>
<organism evidence="1 2">
    <name type="scientific">Bacillus swezeyi</name>
    <dbReference type="NCBI Taxonomy" id="1925020"/>
    <lineage>
        <taxon>Bacteria</taxon>
        <taxon>Bacillati</taxon>
        <taxon>Bacillota</taxon>
        <taxon>Bacilli</taxon>
        <taxon>Bacillales</taxon>
        <taxon>Bacillaceae</taxon>
        <taxon>Bacillus</taxon>
    </lineage>
</organism>
<comment type="caution">
    <text evidence="1">The sequence shown here is derived from an EMBL/GenBank/DDBJ whole genome shotgun (WGS) entry which is preliminary data.</text>
</comment>
<dbReference type="EMBL" id="QSND01000007">
    <property type="protein sequence ID" value="KAA6446923.1"/>
    <property type="molecule type" value="Genomic_DNA"/>
</dbReference>
<sequence length="86" mass="10188">MKKPIDILQADIIFKALYYTARNEGVEITEELTEIYEVLAEDNPYETHATDIVDVMEDLIEFIKNSYEYCTYFIKEDDCNDLDDEF</sequence>
<protein>
    <submittedName>
        <fullName evidence="1">Uncharacterized protein</fullName>
    </submittedName>
</protein>
<dbReference type="RefSeq" id="WP_150149956.1">
    <property type="nucleotide sequence ID" value="NZ_QSND01000007.1"/>
</dbReference>
<proteinExistence type="predicted"/>
<gene>
    <name evidence="1" type="ORF">DX927_23000</name>
</gene>
<accession>A0A5M8RIP4</accession>
<dbReference type="AlphaFoldDB" id="A0A5M8RIP4"/>
<reference evidence="1 2" key="1">
    <citation type="submission" date="2018-08" db="EMBL/GenBank/DDBJ databases">
        <title>Bacillus phenotypic plasticity.</title>
        <authorList>
            <person name="Hurtado E."/>
        </authorList>
    </citation>
    <scope>NUCLEOTIDE SEQUENCE [LARGE SCALE GENOMIC DNA]</scope>
    <source>
        <strain evidence="1 2">427</strain>
    </source>
</reference>
<name>A0A5M8RIP4_9BACI</name>